<dbReference type="Proteomes" id="UP001595636">
    <property type="component" value="Unassembled WGS sequence"/>
</dbReference>
<evidence type="ECO:0000313" key="1">
    <source>
        <dbReference type="EMBL" id="MFC3624779.1"/>
    </source>
</evidence>
<dbReference type="Pfam" id="PF02962">
    <property type="entry name" value="CHMI"/>
    <property type="match status" value="1"/>
</dbReference>
<dbReference type="InterPro" id="IPR004220">
    <property type="entry name" value="5-COMe_2-OHmuconate_Isoase"/>
</dbReference>
<reference evidence="2" key="1">
    <citation type="journal article" date="2019" name="Int. J. Syst. Evol. Microbiol.">
        <title>The Global Catalogue of Microorganisms (GCM) 10K type strain sequencing project: providing services to taxonomists for standard genome sequencing and annotation.</title>
        <authorList>
            <consortium name="The Broad Institute Genomics Platform"/>
            <consortium name="The Broad Institute Genome Sequencing Center for Infectious Disease"/>
            <person name="Wu L."/>
            <person name="Ma J."/>
        </authorList>
    </citation>
    <scope>NUCLEOTIDE SEQUENCE [LARGE SCALE GENOMIC DNA]</scope>
    <source>
        <strain evidence="2">KCTC 42195</strain>
    </source>
</reference>
<dbReference type="SUPFAM" id="SSF55331">
    <property type="entry name" value="Tautomerase/MIF"/>
    <property type="match status" value="1"/>
</dbReference>
<dbReference type="PANTHER" id="PTHR37950:SF1">
    <property type="entry name" value="4-HYDROXYPHENYLACETATE CATABOLISM PROTEIN"/>
    <property type="match status" value="1"/>
</dbReference>
<comment type="caution">
    <text evidence="1">The sequence shown here is derived from an EMBL/GenBank/DDBJ whole genome shotgun (WGS) entry which is preliminary data.</text>
</comment>
<proteinExistence type="predicted"/>
<accession>A0ABV7TQ89</accession>
<dbReference type="Gene3D" id="3.30.429.10">
    <property type="entry name" value="Macrophage Migration Inhibitory Factor"/>
    <property type="match status" value="1"/>
</dbReference>
<keyword evidence="2" id="KW-1185">Reference proteome</keyword>
<dbReference type="CDD" id="cd00580">
    <property type="entry name" value="CHMI"/>
    <property type="match status" value="1"/>
</dbReference>
<sequence>MPHLTVEYSANLQALPAAPLLQRLNDVLLQSGLFAGPDIKSRALPLPVFLVGDEPEGHAFVHVKLALLSGRPPEVKKMLSQQLLDALQQACAWPRGLAVQLCVELMDIEREGYSKVTVQ</sequence>
<dbReference type="EMBL" id="JBHRYH010000002">
    <property type="protein sequence ID" value="MFC3624779.1"/>
    <property type="molecule type" value="Genomic_DNA"/>
</dbReference>
<name>A0ABV7TQ89_9NEIS</name>
<evidence type="ECO:0000313" key="2">
    <source>
        <dbReference type="Proteomes" id="UP001595636"/>
    </source>
</evidence>
<dbReference type="InterPro" id="IPR014347">
    <property type="entry name" value="Tautomerase/MIF_sf"/>
</dbReference>
<dbReference type="RefSeq" id="WP_390276170.1">
    <property type="nucleotide sequence ID" value="NZ_JBHRYH010000002.1"/>
</dbReference>
<gene>
    <name evidence="1" type="ORF">ACFOKJ_01280</name>
</gene>
<protein>
    <submittedName>
        <fullName evidence="1">5-carboxymethyl-2-hydroxymuconate Delta-isomerase</fullName>
    </submittedName>
</protein>
<organism evidence="1 2">
    <name type="scientific">Vogesella amnigena</name>
    <dbReference type="NCBI Taxonomy" id="1507449"/>
    <lineage>
        <taxon>Bacteria</taxon>
        <taxon>Pseudomonadati</taxon>
        <taxon>Pseudomonadota</taxon>
        <taxon>Betaproteobacteria</taxon>
        <taxon>Neisseriales</taxon>
        <taxon>Chromobacteriaceae</taxon>
        <taxon>Vogesella</taxon>
    </lineage>
</organism>
<dbReference type="PANTHER" id="PTHR37950">
    <property type="entry name" value="4-HYDROXYPHENYLACETATE CATABOLISM PROTEIN"/>
    <property type="match status" value="1"/>
</dbReference>